<dbReference type="FunFam" id="3.30.70.330:FF:000029">
    <property type="entry name" value="U2 small nuclear ribonucleoprotein B"/>
    <property type="match status" value="1"/>
</dbReference>
<evidence type="ECO:0000256" key="2">
    <source>
        <dbReference type="PROSITE-ProRule" id="PRU00176"/>
    </source>
</evidence>
<dbReference type="InterPro" id="IPR012677">
    <property type="entry name" value="Nucleotide-bd_a/b_plait_sf"/>
</dbReference>
<accession>A0A914DBN3</accession>
<evidence type="ECO:0000256" key="4">
    <source>
        <dbReference type="SAM" id="SignalP"/>
    </source>
</evidence>
<evidence type="ECO:0000259" key="5">
    <source>
        <dbReference type="PROSITE" id="PS50102"/>
    </source>
</evidence>
<reference evidence="7" key="1">
    <citation type="submission" date="2022-11" db="UniProtKB">
        <authorList>
            <consortium name="WormBaseParasite"/>
        </authorList>
    </citation>
    <scope>IDENTIFICATION</scope>
</reference>
<dbReference type="AlphaFoldDB" id="A0A914DBN3"/>
<feature type="chain" id="PRO_5037846898" evidence="4">
    <location>
        <begin position="20"/>
        <end position="342"/>
    </location>
</feature>
<keyword evidence="6" id="KW-1185">Reference proteome</keyword>
<feature type="signal peptide" evidence="4">
    <location>
        <begin position="1"/>
        <end position="19"/>
    </location>
</feature>
<name>A0A914DBN3_9BILA</name>
<keyword evidence="1 2" id="KW-0694">RNA-binding</keyword>
<evidence type="ECO:0000256" key="1">
    <source>
        <dbReference type="ARBA" id="ARBA00022884"/>
    </source>
</evidence>
<dbReference type="InterPro" id="IPR002603">
    <property type="entry name" value="ET_repeat"/>
</dbReference>
<feature type="domain" description="RRM" evidence="5">
    <location>
        <begin position="268"/>
        <end position="342"/>
    </location>
</feature>
<dbReference type="PANTHER" id="PTHR10501">
    <property type="entry name" value="U1 SMALL NUCLEAR RIBONUCLEOPROTEIN A/U2 SMALL NUCLEAR RIBONUCLEOPROTEIN B"/>
    <property type="match status" value="1"/>
</dbReference>
<feature type="region of interest" description="Disordered" evidence="3">
    <location>
        <begin position="240"/>
        <end position="259"/>
    </location>
</feature>
<dbReference type="InterPro" id="IPR000504">
    <property type="entry name" value="RRM_dom"/>
</dbReference>
<protein>
    <submittedName>
        <fullName evidence="7">RRM domain-containing protein</fullName>
    </submittedName>
</protein>
<dbReference type="PROSITE" id="PS50102">
    <property type="entry name" value="RRM"/>
    <property type="match status" value="1"/>
</dbReference>
<dbReference type="Pfam" id="PF01684">
    <property type="entry name" value="ET"/>
    <property type="match status" value="1"/>
</dbReference>
<dbReference type="WBParaSite" id="ACRNAN_scaffold2204.g7339.t1">
    <property type="protein sequence ID" value="ACRNAN_scaffold2204.g7339.t1"/>
    <property type="gene ID" value="ACRNAN_scaffold2204.g7339"/>
</dbReference>
<evidence type="ECO:0000313" key="7">
    <source>
        <dbReference type="WBParaSite" id="ACRNAN_scaffold2204.g7339.t1"/>
    </source>
</evidence>
<feature type="compositionally biased region" description="Basic and acidic residues" evidence="3">
    <location>
        <begin position="241"/>
        <end position="258"/>
    </location>
</feature>
<dbReference type="Proteomes" id="UP000887540">
    <property type="component" value="Unplaced"/>
</dbReference>
<dbReference type="SUPFAM" id="SSF54928">
    <property type="entry name" value="RNA-binding domain, RBD"/>
    <property type="match status" value="1"/>
</dbReference>
<evidence type="ECO:0000256" key="3">
    <source>
        <dbReference type="SAM" id="MobiDB-lite"/>
    </source>
</evidence>
<keyword evidence="4" id="KW-0732">Signal</keyword>
<dbReference type="SMART" id="SM00360">
    <property type="entry name" value="RRM"/>
    <property type="match status" value="1"/>
</dbReference>
<proteinExistence type="predicted"/>
<dbReference type="Gene3D" id="3.30.70.330">
    <property type="match status" value="1"/>
</dbReference>
<dbReference type="GO" id="GO:0003723">
    <property type="term" value="F:RNA binding"/>
    <property type="evidence" value="ECO:0007669"/>
    <property type="project" value="UniProtKB-UniRule"/>
</dbReference>
<dbReference type="InterPro" id="IPR035979">
    <property type="entry name" value="RBD_domain_sf"/>
</dbReference>
<evidence type="ECO:0000313" key="6">
    <source>
        <dbReference type="Proteomes" id="UP000887540"/>
    </source>
</evidence>
<dbReference type="Pfam" id="PF00076">
    <property type="entry name" value="RRM_1"/>
    <property type="match status" value="1"/>
</dbReference>
<sequence length="342" mass="36909">MKGLLISITISFIFCYINAESAGQFNDLIKGGPSNDAFCATSQCAVGFQIVNTTSNSVTNAAFFLNLPKDSSCLSANFVTGGSNITLFAAEAYGLCNSTALNATGLSYGVQYSCCNCPSVNCNAAPYNITPITSTSPNPTACYEGIWVNGTVALKDNEFGPSVCYGKCSRLSTNLNGTTVDLFTCSPENLCRALNFTDANPCGTAGQVSGCCCTEFEKMPRKYYAMVSKKRKMINRRRDSKGRLLAKDAEKTKQDKQAKGRVNAKPNKILCVTNLPEETTQEMLRHIFNPRPGLTDIRLVSGRSDIAFVEFVGEAEATAAKKALNNFKITPNQAMQLEYAAK</sequence>
<organism evidence="6 7">
    <name type="scientific">Acrobeloides nanus</name>
    <dbReference type="NCBI Taxonomy" id="290746"/>
    <lineage>
        <taxon>Eukaryota</taxon>
        <taxon>Metazoa</taxon>
        <taxon>Ecdysozoa</taxon>
        <taxon>Nematoda</taxon>
        <taxon>Chromadorea</taxon>
        <taxon>Rhabditida</taxon>
        <taxon>Tylenchina</taxon>
        <taxon>Cephalobomorpha</taxon>
        <taxon>Cephaloboidea</taxon>
        <taxon>Cephalobidae</taxon>
        <taxon>Acrobeloides</taxon>
    </lineage>
</organism>